<organism evidence="1 2">
    <name type="scientific">Actinomycetospora flava</name>
    <dbReference type="NCBI Taxonomy" id="3129232"/>
    <lineage>
        <taxon>Bacteria</taxon>
        <taxon>Bacillati</taxon>
        <taxon>Actinomycetota</taxon>
        <taxon>Actinomycetes</taxon>
        <taxon>Pseudonocardiales</taxon>
        <taxon>Pseudonocardiaceae</taxon>
        <taxon>Actinomycetospora</taxon>
    </lineage>
</organism>
<gene>
    <name evidence="1" type="ORF">WCD58_14610</name>
</gene>
<name>A0ABU8M4Z4_9PSEU</name>
<dbReference type="Proteomes" id="UP001369736">
    <property type="component" value="Unassembled WGS sequence"/>
</dbReference>
<reference evidence="1 2" key="1">
    <citation type="submission" date="2024-03" db="EMBL/GenBank/DDBJ databases">
        <title>Actinomycetospora sp. OC33-EN07, a novel actinomycete isolated from wild orchid (Aerides multiflora).</title>
        <authorList>
            <person name="Suriyachadkun C."/>
        </authorList>
    </citation>
    <scope>NUCLEOTIDE SEQUENCE [LARGE SCALE GENOMIC DNA]</scope>
    <source>
        <strain evidence="1 2">OC33-EN07</strain>
    </source>
</reference>
<comment type="caution">
    <text evidence="1">The sequence shown here is derived from an EMBL/GenBank/DDBJ whole genome shotgun (WGS) entry which is preliminary data.</text>
</comment>
<dbReference type="RefSeq" id="WP_337703774.1">
    <property type="nucleotide sequence ID" value="NZ_JBBEGM010000005.1"/>
</dbReference>
<protein>
    <submittedName>
        <fullName evidence="1">Uncharacterized protein</fullName>
    </submittedName>
</protein>
<proteinExistence type="predicted"/>
<dbReference type="EMBL" id="JBBEGM010000005">
    <property type="protein sequence ID" value="MEJ2862400.1"/>
    <property type="molecule type" value="Genomic_DNA"/>
</dbReference>
<keyword evidence="2" id="KW-1185">Reference proteome</keyword>
<evidence type="ECO:0000313" key="2">
    <source>
        <dbReference type="Proteomes" id="UP001369736"/>
    </source>
</evidence>
<sequence>MTQIPGEPLGQLMESLDGTRFSHSGIAVRLDGGSGPATGLASALATKLDGEGFDVGGVRWDPFGELWDKHRDLYCIPMSSAMRARALRYLGEFRPEPGEEGTFSLVKLVAVAVALRAVEIAVDEPAHASELFSAASEIASAWAATDEEPSFYCAELVATAYGLTFFRADLVPPGGTTGIGGDLEESWWVRRLAEWLSDRFENIDDPRGRAWASLTSALAGKDWDFVVNAVGASTRSAIFMLRGRVDGPVATPSALREPIVGHPDLARTDIPVPPALVTPRMLWAAFGRETIRRIERP</sequence>
<accession>A0ABU8M4Z4</accession>
<evidence type="ECO:0000313" key="1">
    <source>
        <dbReference type="EMBL" id="MEJ2862400.1"/>
    </source>
</evidence>